<feature type="transmembrane region" description="Helical" evidence="1">
    <location>
        <begin position="131"/>
        <end position="151"/>
    </location>
</feature>
<proteinExistence type="predicted"/>
<dbReference type="InterPro" id="IPR003675">
    <property type="entry name" value="Rce1/LyrA-like_dom"/>
</dbReference>
<keyword evidence="1" id="KW-0812">Transmembrane</keyword>
<feature type="transmembrane region" description="Helical" evidence="1">
    <location>
        <begin position="13"/>
        <end position="37"/>
    </location>
</feature>
<dbReference type="PANTHER" id="PTHR39430">
    <property type="entry name" value="MEMBRANE-ASSOCIATED PROTEASE-RELATED"/>
    <property type="match status" value="1"/>
</dbReference>
<dbReference type="Proteomes" id="UP001317191">
    <property type="component" value="Unassembled WGS sequence"/>
</dbReference>
<feature type="domain" description="CAAX prenyl protease 2/Lysostaphin resistance protein A-like" evidence="2">
    <location>
        <begin position="134"/>
        <end position="233"/>
    </location>
</feature>
<evidence type="ECO:0000259" key="2">
    <source>
        <dbReference type="Pfam" id="PF02517"/>
    </source>
</evidence>
<reference evidence="3 4" key="1">
    <citation type="submission" date="2022-05" db="EMBL/GenBank/DDBJ databases">
        <title>Flavobacterium sp., isolated from activated sludge.</title>
        <authorList>
            <person name="Ran Q."/>
        </authorList>
    </citation>
    <scope>NUCLEOTIDE SEQUENCE [LARGE SCALE GENOMIC DNA]</scope>
    <source>
        <strain evidence="3 4">HXWNR70</strain>
    </source>
</reference>
<dbReference type="RefSeq" id="WP_250593154.1">
    <property type="nucleotide sequence ID" value="NZ_JAMLJM010000008.1"/>
</dbReference>
<feature type="transmembrane region" description="Helical" evidence="1">
    <location>
        <begin position="99"/>
        <end position="119"/>
    </location>
</feature>
<evidence type="ECO:0000313" key="4">
    <source>
        <dbReference type="Proteomes" id="UP001317191"/>
    </source>
</evidence>
<keyword evidence="3" id="KW-0482">Metalloprotease</keyword>
<feature type="transmembrane region" description="Helical" evidence="1">
    <location>
        <begin position="222"/>
        <end position="243"/>
    </location>
</feature>
<dbReference type="EMBL" id="JAMLJM010000008">
    <property type="protein sequence ID" value="MCL9809702.1"/>
    <property type="molecule type" value="Genomic_DNA"/>
</dbReference>
<keyword evidence="3" id="KW-0645">Protease</keyword>
<evidence type="ECO:0000313" key="3">
    <source>
        <dbReference type="EMBL" id="MCL9809702.1"/>
    </source>
</evidence>
<dbReference type="PANTHER" id="PTHR39430:SF1">
    <property type="entry name" value="PROTEASE"/>
    <property type="match status" value="1"/>
</dbReference>
<feature type="transmembrane region" description="Helical" evidence="1">
    <location>
        <begin position="263"/>
        <end position="280"/>
    </location>
</feature>
<accession>A0ABT0TQD1</accession>
<protein>
    <submittedName>
        <fullName evidence="3">CPBP family intramembrane metalloprotease</fullName>
    </submittedName>
</protein>
<sequence>MYIEQFNTSKFKFILYLPFPFLFLGMMLLNFMAIKLLNLDVNQIIQNEIDKNGVNRFFIDTMLSFVFGLILLFVWVRYVQKISLIRFTTSRSKVDWKRIFFAFSIWGGFQIIVTALSYYSSPENYVWNFDASKFFVFLLIAVILIPFQTSFEEYLFRGHLLQGLGVLTKNRWFPLLFTSIIFGLMHLANPEVTKMGNIILVYYIGTGFFLGIITLMDEGLELALGFHLANNLITALMVTANWTAFQTHSVLKDISNPSIGFEILMPVFVVFPLLLLVFSYKYGWSNWKEKLTGKVTKVNANPYIE</sequence>
<keyword evidence="1" id="KW-0472">Membrane</keyword>
<gene>
    <name evidence="3" type="ORF">NAT50_10065</name>
</gene>
<keyword evidence="1" id="KW-1133">Transmembrane helix</keyword>
<dbReference type="GO" id="GO:0008237">
    <property type="term" value="F:metallopeptidase activity"/>
    <property type="evidence" value="ECO:0007669"/>
    <property type="project" value="UniProtKB-KW"/>
</dbReference>
<comment type="caution">
    <text evidence="3">The sequence shown here is derived from an EMBL/GenBank/DDBJ whole genome shotgun (WGS) entry which is preliminary data.</text>
</comment>
<evidence type="ECO:0000256" key="1">
    <source>
        <dbReference type="SAM" id="Phobius"/>
    </source>
</evidence>
<name>A0ABT0TQD1_9FLAO</name>
<feature type="transmembrane region" description="Helical" evidence="1">
    <location>
        <begin position="172"/>
        <end position="189"/>
    </location>
</feature>
<organism evidence="3 4">
    <name type="scientific">Flavobacterium luminosum</name>
    <dbReference type="NCBI Taxonomy" id="2949086"/>
    <lineage>
        <taxon>Bacteria</taxon>
        <taxon>Pseudomonadati</taxon>
        <taxon>Bacteroidota</taxon>
        <taxon>Flavobacteriia</taxon>
        <taxon>Flavobacteriales</taxon>
        <taxon>Flavobacteriaceae</taxon>
        <taxon>Flavobacterium</taxon>
    </lineage>
</organism>
<feature type="transmembrane region" description="Helical" evidence="1">
    <location>
        <begin position="195"/>
        <end position="215"/>
    </location>
</feature>
<keyword evidence="3" id="KW-0378">Hydrolase</keyword>
<dbReference type="Pfam" id="PF02517">
    <property type="entry name" value="Rce1-like"/>
    <property type="match status" value="1"/>
</dbReference>
<keyword evidence="4" id="KW-1185">Reference proteome</keyword>
<feature type="transmembrane region" description="Helical" evidence="1">
    <location>
        <begin position="57"/>
        <end position="78"/>
    </location>
</feature>